<evidence type="ECO:0000313" key="3">
    <source>
        <dbReference type="Proteomes" id="UP000234790"/>
    </source>
</evidence>
<name>A0A2K9LUN8_SPISQ</name>
<dbReference type="EMBL" id="CP025543">
    <property type="protein sequence ID" value="AUM62740.1"/>
    <property type="molecule type" value="Genomic_DNA"/>
</dbReference>
<evidence type="ECO:0008006" key="4">
    <source>
        <dbReference type="Google" id="ProtNLM"/>
    </source>
</evidence>
<keyword evidence="1" id="KW-1133">Transmembrane helix</keyword>
<feature type="transmembrane region" description="Helical" evidence="1">
    <location>
        <begin position="90"/>
        <end position="110"/>
    </location>
</feature>
<organism evidence="2 3">
    <name type="scientific">Spiroplasma monobiae MQ-1</name>
    <dbReference type="NCBI Taxonomy" id="1336748"/>
    <lineage>
        <taxon>Bacteria</taxon>
        <taxon>Bacillati</taxon>
        <taxon>Mycoplasmatota</taxon>
        <taxon>Mollicutes</taxon>
        <taxon>Entomoplasmatales</taxon>
        <taxon>Spiroplasmataceae</taxon>
        <taxon>Spiroplasma</taxon>
    </lineage>
</organism>
<keyword evidence="1" id="KW-0472">Membrane</keyword>
<gene>
    <name evidence="2" type="ORF">SMONO_v1c04910</name>
</gene>
<reference evidence="2 3" key="1">
    <citation type="submission" date="2017-12" db="EMBL/GenBank/DDBJ databases">
        <title>Complete genome sequence of Spiroplasma monobiae MQ-1 (ATCC 33825).</title>
        <authorList>
            <person name="Tsai Y.-M."/>
            <person name="Lo W.-S."/>
            <person name="Wu P.-S."/>
            <person name="Cho S.-T."/>
            <person name="Kuo C.-H."/>
        </authorList>
    </citation>
    <scope>NUCLEOTIDE SEQUENCE [LARGE SCALE GENOMIC DNA]</scope>
    <source>
        <strain evidence="2 3">MQ-1</strain>
    </source>
</reference>
<dbReference type="KEGG" id="smoo:SMONO_v1c04910"/>
<protein>
    <recommendedName>
        <fullName evidence="4">Transmembrane protein</fullName>
    </recommendedName>
</protein>
<keyword evidence="3" id="KW-1185">Reference proteome</keyword>
<dbReference type="OrthoDB" id="389408at2"/>
<evidence type="ECO:0000256" key="1">
    <source>
        <dbReference type="SAM" id="Phobius"/>
    </source>
</evidence>
<dbReference type="Proteomes" id="UP000234790">
    <property type="component" value="Chromosome"/>
</dbReference>
<evidence type="ECO:0000313" key="2">
    <source>
        <dbReference type="EMBL" id="AUM62740.1"/>
    </source>
</evidence>
<dbReference type="AlphaFoldDB" id="A0A2K9LUN8"/>
<feature type="transmembrane region" description="Helical" evidence="1">
    <location>
        <begin position="53"/>
        <end position="78"/>
    </location>
</feature>
<dbReference type="RefSeq" id="WP_101780795.1">
    <property type="nucleotide sequence ID" value="NZ_CP025543.1"/>
</dbReference>
<sequence length="182" mass="21781">MIFSNLTTGNVLTGYCLMILTSIALFYFFAIHFKRLKKMKLIWPDNKFLNKKLYKFFNLYIFIGFMPMFVLITIYFIFCLIFKELEILSILFTFFYLLYTIQVIVYISILSAKQSSIIAFEYEGQLILFNEVIDMKNIIDISHNLKRTVIFITFRDEKGLEDLVKTSYNWKLYDYLKGLNLK</sequence>
<keyword evidence="1" id="KW-0812">Transmembrane</keyword>
<accession>A0A2K9LUN8</accession>
<proteinExistence type="predicted"/>
<feature type="transmembrane region" description="Helical" evidence="1">
    <location>
        <begin position="12"/>
        <end position="33"/>
    </location>
</feature>